<dbReference type="Proteomes" id="UP000266934">
    <property type="component" value="Chromosome"/>
</dbReference>
<dbReference type="EMBL" id="AP018907">
    <property type="protein sequence ID" value="BBF92002.1"/>
    <property type="molecule type" value="Genomic_DNA"/>
</dbReference>
<evidence type="ECO:0000313" key="8">
    <source>
        <dbReference type="Proteomes" id="UP000266934"/>
    </source>
</evidence>
<sequence>MTQITRRRFTAGALAATGLLAAPAVARGAGKPRLVVIGGGPAGATVAKYVAKDSQGAIDVTLVEPLAAFVTCFHSNLYLGGFKDWKQITHPYKLASYGVKHVRQKAVGIDRDKRVVKLADGKSLPYDRLVVAPGIDLKFDSVPGWSEAAAEIMPHAWKPGKQTQLLKKQLDALEDGATIVMIAPPNPYRCPPGPYERASCMAHVLKAKGHTKSRIVIIDPKDRFSKMAAFQDGWQKHYPGMIEWMDPNMHGGIKAVDPNTMTVTTDLESIKANLVNVIPAQMAGGIARDAGLANETGYCPIDATNMKSMVDPNIYVLGDASIAGAMPKSAFAANSQAKVVAMMVRGELAGARTFPARYANTCWSVIETDDTIKVGGRYEAKDGKITEIEGFVSKPGEDAATRRQTSEENIGWYSGITADIFS</sequence>
<dbReference type="FunFam" id="3.50.50.60:FF:000234">
    <property type="entry name" value="Flavocytochrome C sulfide dehydrogenase"/>
    <property type="match status" value="1"/>
</dbReference>
<dbReference type="AlphaFoldDB" id="A0A348FXG9"/>
<keyword evidence="3" id="KW-0732">Signal</keyword>
<feature type="domain" description="Flavocytochrome c sulphide dehydrogenase flavin-binding" evidence="5">
    <location>
        <begin position="356"/>
        <end position="421"/>
    </location>
</feature>
<organism evidence="7 8">
    <name type="scientific">Blastochloris tepida</name>
    <dbReference type="NCBI Taxonomy" id="2233851"/>
    <lineage>
        <taxon>Bacteria</taxon>
        <taxon>Pseudomonadati</taxon>
        <taxon>Pseudomonadota</taxon>
        <taxon>Alphaproteobacteria</taxon>
        <taxon>Hyphomicrobiales</taxon>
        <taxon>Blastochloridaceae</taxon>
        <taxon>Blastochloris</taxon>
    </lineage>
</organism>
<dbReference type="Pfam" id="PF21706">
    <property type="entry name" value="FCSD_central"/>
    <property type="match status" value="1"/>
</dbReference>
<keyword evidence="8" id="KW-1185">Reference proteome</keyword>
<dbReference type="PRINTS" id="PR00368">
    <property type="entry name" value="FADPNR"/>
</dbReference>
<dbReference type="Pfam" id="PF09242">
    <property type="entry name" value="FCSD-flav_bind"/>
    <property type="match status" value="1"/>
</dbReference>
<keyword evidence="1" id="KW-0285">Flavoprotein</keyword>
<dbReference type="KEGG" id="blag:BLTE_06870"/>
<dbReference type="InterPro" id="IPR015323">
    <property type="entry name" value="FlavoCytC_S_DH_flav-bd"/>
</dbReference>
<evidence type="ECO:0000259" key="4">
    <source>
        <dbReference type="Pfam" id="PF07992"/>
    </source>
</evidence>
<feature type="signal peptide" evidence="3">
    <location>
        <begin position="1"/>
        <end position="26"/>
    </location>
</feature>
<proteinExistence type="predicted"/>
<dbReference type="RefSeq" id="WP_126397648.1">
    <property type="nucleotide sequence ID" value="NZ_AP018907.1"/>
</dbReference>
<evidence type="ECO:0000256" key="1">
    <source>
        <dbReference type="ARBA" id="ARBA00022630"/>
    </source>
</evidence>
<dbReference type="GO" id="GO:0050660">
    <property type="term" value="F:flavin adenine dinucleotide binding"/>
    <property type="evidence" value="ECO:0007669"/>
    <property type="project" value="InterPro"/>
</dbReference>
<feature type="domain" description="Sulfide dehydrogenase [flavocytochrome c] flavoprotein chain central" evidence="6">
    <location>
        <begin position="163"/>
        <end position="279"/>
    </location>
</feature>
<dbReference type="Pfam" id="PF07992">
    <property type="entry name" value="Pyr_redox_2"/>
    <property type="match status" value="1"/>
</dbReference>
<evidence type="ECO:0000256" key="2">
    <source>
        <dbReference type="ARBA" id="ARBA00022827"/>
    </source>
</evidence>
<evidence type="ECO:0000256" key="3">
    <source>
        <dbReference type="SAM" id="SignalP"/>
    </source>
</evidence>
<name>A0A348FXG9_9HYPH</name>
<dbReference type="InterPro" id="IPR023753">
    <property type="entry name" value="FAD/NAD-binding_dom"/>
</dbReference>
<dbReference type="SUPFAM" id="SSF51905">
    <property type="entry name" value="FAD/NAD(P)-binding domain"/>
    <property type="match status" value="2"/>
</dbReference>
<dbReference type="Gene3D" id="3.50.50.60">
    <property type="entry name" value="FAD/NAD(P)-binding domain"/>
    <property type="match status" value="2"/>
</dbReference>
<evidence type="ECO:0000259" key="6">
    <source>
        <dbReference type="Pfam" id="PF21706"/>
    </source>
</evidence>
<evidence type="ECO:0000313" key="7">
    <source>
        <dbReference type="EMBL" id="BBF92002.1"/>
    </source>
</evidence>
<dbReference type="PANTHER" id="PTHR43755">
    <property type="match status" value="1"/>
</dbReference>
<keyword evidence="2" id="KW-0274">FAD</keyword>
<accession>A0A348FXG9</accession>
<evidence type="ECO:0000259" key="5">
    <source>
        <dbReference type="Pfam" id="PF09242"/>
    </source>
</evidence>
<dbReference type="GO" id="GO:0016491">
    <property type="term" value="F:oxidoreductase activity"/>
    <property type="evidence" value="ECO:0007669"/>
    <property type="project" value="InterPro"/>
</dbReference>
<dbReference type="SUPFAM" id="SSF55424">
    <property type="entry name" value="FAD/NAD-linked reductases, dimerisation (C-terminal) domain"/>
    <property type="match status" value="1"/>
</dbReference>
<dbReference type="InterPro" id="IPR016156">
    <property type="entry name" value="FAD/NAD-linked_Rdtase_dimer_sf"/>
</dbReference>
<dbReference type="InterPro" id="IPR036188">
    <property type="entry name" value="FAD/NAD-bd_sf"/>
</dbReference>
<dbReference type="PANTHER" id="PTHR43755:SF1">
    <property type="entry name" value="FAD-DEPENDENT PYRIDINE NUCLEOTIDE-DISULPHIDE OXIDOREDUCTASE"/>
    <property type="match status" value="1"/>
</dbReference>
<dbReference type="InterPro" id="IPR006311">
    <property type="entry name" value="TAT_signal"/>
</dbReference>
<dbReference type="PROSITE" id="PS51318">
    <property type="entry name" value="TAT"/>
    <property type="match status" value="1"/>
</dbReference>
<feature type="domain" description="FAD/NAD(P)-binding" evidence="4">
    <location>
        <begin position="33"/>
        <end position="145"/>
    </location>
</feature>
<dbReference type="Gene3D" id="3.90.760.10">
    <property type="entry name" value="Flavocytochrome c sulphide dehydrogenase, flavin-binding domain"/>
    <property type="match status" value="1"/>
</dbReference>
<dbReference type="InterPro" id="IPR052541">
    <property type="entry name" value="SQRD"/>
</dbReference>
<reference evidence="7 8" key="1">
    <citation type="submission" date="2018-08" db="EMBL/GenBank/DDBJ databases">
        <title>Complete genome sequencing of Blastochloris tepida GI.</title>
        <authorList>
            <person name="Tsukatani Y."/>
            <person name="Mori H."/>
        </authorList>
    </citation>
    <scope>NUCLEOTIDE SEQUENCE [LARGE SCALE GENOMIC DNA]</scope>
    <source>
        <strain evidence="7 8">GI</strain>
    </source>
</reference>
<dbReference type="InterPro" id="IPR049386">
    <property type="entry name" value="FCSD_central"/>
</dbReference>
<dbReference type="OrthoDB" id="9802771at2"/>
<protein>
    <submittedName>
        <fullName evidence="7">Cytochrome c</fullName>
    </submittedName>
</protein>
<gene>
    <name evidence="7" type="primary">fccB-2_1</name>
    <name evidence="7" type="ORF">BLTE_06870</name>
</gene>
<dbReference type="InterPro" id="IPR037092">
    <property type="entry name" value="FlavoCytC_S_DH_flav-bd_sf"/>
</dbReference>
<feature type="chain" id="PRO_5016708839" evidence="3">
    <location>
        <begin position="27"/>
        <end position="422"/>
    </location>
</feature>